<dbReference type="SUPFAM" id="SSF69255">
    <property type="entry name" value="gp5 N-terminal domain-like"/>
    <property type="match status" value="1"/>
</dbReference>
<dbReference type="EMBL" id="SIXI01000003">
    <property type="protein sequence ID" value="TBO31110.1"/>
    <property type="molecule type" value="Genomic_DNA"/>
</dbReference>
<dbReference type="RefSeq" id="WP_130967469.1">
    <property type="nucleotide sequence ID" value="NZ_SIXI01000003.1"/>
</dbReference>
<name>A0A4Q9GYP1_9BURK</name>
<accession>A0A4Q9GYP1</accession>
<dbReference type="Pfam" id="PF04717">
    <property type="entry name" value="Phage_base_V"/>
    <property type="match status" value="1"/>
</dbReference>
<dbReference type="Gene3D" id="2.40.50.230">
    <property type="entry name" value="Gp5 N-terminal domain"/>
    <property type="match status" value="1"/>
</dbReference>
<dbReference type="Pfam" id="PF10106">
    <property type="entry name" value="DUF2345"/>
    <property type="match status" value="1"/>
</dbReference>
<evidence type="ECO:0000259" key="5">
    <source>
        <dbReference type="Pfam" id="PF13296"/>
    </source>
</evidence>
<dbReference type="Gene3D" id="2.30.110.50">
    <property type="match status" value="1"/>
</dbReference>
<keyword evidence="7" id="KW-1185">Reference proteome</keyword>
<evidence type="ECO:0000259" key="3">
    <source>
        <dbReference type="Pfam" id="PF04717"/>
    </source>
</evidence>
<dbReference type="OrthoDB" id="1907165at2"/>
<comment type="similarity">
    <text evidence="1">Belongs to the VgrG protein family.</text>
</comment>
<dbReference type="NCBIfam" id="TIGR01646">
    <property type="entry name" value="vgr_GE"/>
    <property type="match status" value="1"/>
</dbReference>
<dbReference type="SUPFAM" id="SSF69349">
    <property type="entry name" value="Phage fibre proteins"/>
    <property type="match status" value="1"/>
</dbReference>
<dbReference type="InterPro" id="IPR017847">
    <property type="entry name" value="T6SS_RhsGE_Vgr_subset"/>
</dbReference>
<gene>
    <name evidence="6" type="ORF">EYS42_07610</name>
</gene>
<proteinExistence type="inferred from homology"/>
<dbReference type="NCBIfam" id="TIGR03361">
    <property type="entry name" value="VI_Rhs_Vgr"/>
    <property type="match status" value="1"/>
</dbReference>
<dbReference type="InterPro" id="IPR006533">
    <property type="entry name" value="T6SS_Vgr_RhsGE"/>
</dbReference>
<reference evidence="6 7" key="1">
    <citation type="submission" date="2019-02" db="EMBL/GenBank/DDBJ databases">
        <title>Aquabacterium sp. strain KMB7.</title>
        <authorList>
            <person name="Chen W.-M."/>
        </authorList>
    </citation>
    <scope>NUCLEOTIDE SEQUENCE [LARGE SCALE GENOMIC DNA]</scope>
    <source>
        <strain evidence="6 7">KMB7</strain>
    </source>
</reference>
<evidence type="ECO:0000313" key="7">
    <source>
        <dbReference type="Proteomes" id="UP000292120"/>
    </source>
</evidence>
<dbReference type="SUPFAM" id="SSF69279">
    <property type="entry name" value="Phage tail proteins"/>
    <property type="match status" value="2"/>
</dbReference>
<comment type="caution">
    <text evidence="6">The sequence shown here is derived from an EMBL/GenBank/DDBJ whole genome shotgun (WGS) entry which is preliminary data.</text>
</comment>
<evidence type="ECO:0000259" key="4">
    <source>
        <dbReference type="Pfam" id="PF10106"/>
    </source>
</evidence>
<dbReference type="Pfam" id="PF05954">
    <property type="entry name" value="Phage_GPD"/>
    <property type="match status" value="1"/>
</dbReference>
<feature type="domain" description="DUF2345" evidence="4">
    <location>
        <begin position="741"/>
        <end position="887"/>
    </location>
</feature>
<organism evidence="6 7">
    <name type="scientific">Aquabacterium lacunae</name>
    <dbReference type="NCBI Taxonomy" id="2528630"/>
    <lineage>
        <taxon>Bacteria</taxon>
        <taxon>Pseudomonadati</taxon>
        <taxon>Pseudomonadota</taxon>
        <taxon>Betaproteobacteria</taxon>
        <taxon>Burkholderiales</taxon>
        <taxon>Aquabacterium</taxon>
    </lineage>
</organism>
<dbReference type="Proteomes" id="UP000292120">
    <property type="component" value="Unassembled WGS sequence"/>
</dbReference>
<sequence>MLSRAAGLGDALGSLGQFQSLGSAVLSRLKAALDFTQGTRLLQLETPLESGSLLVERVRITEAVHAAEPLWAEIDCLSTSAFLAIKPLMGEQALIKLHRADGSWRHWHGHVVQAAQLGADGGLARYRLTLAAWTHWLQHRLDTRIFQDLHTQAVVEQVLRAWPQANFRFELAQPGPVRAITTQYRESDWAFVQRLMAQEGWSWRLEHAQGGAQAATGAAGAARQSQHVLVIFDGQAARPQLGTLAYSRPDIRRGARGLAQDAITAWRSGLQVGPTAVTVAAWDERRLSGVAAQAQAPLPQAVPALELYQGHGERQFADGSVATAQPASETLAQARADGHMAAHALLHHLAGGEGAVRAMAEGHEFAVSGHGSVPSGPEGQHVVLKVVHLAANNLGAEAAQLLQQPELEPGSYRNTFEAAPAALRLAPLPMPRPRAPGLQTAVVVAAEGQPLGTDRDQRIRVQFAWQRGEKPVAGALQAPQSPAGLPQGHAPGNEASGTWVRVAQDVAGPNWGTVFTPRAGTEVLVDFVDGDIDRPMVVGALYNGAHDLPWPAGEGSGANHPGTVAGWHSRHLDGQGSNQWLIDDATGQLRMRLLSQGPANGWNELSLGHLIAQSGQGGMGHAHRGPWLGEGFYGHTDGWAVVRAGEGLLLSTSARPAQGASVHSTQMDAQDAVAQLKAARQLADTLGQSAAQQGAHPLHSAQAGHAWQHHTEQIAPTAQGKHPEQVNGQPARKAQGRSLTDPVERFNEPLLHIDTPASAAWVSPSSVHFYSGQDHSHSTQGDLHLTAAHTLSSVSGQTTSLYTHSGGIKAITANAALSLRAHTDTQQVWSDQDLTVQSTTDEIRIQASNSITLTAGQSQIVIQGGDITFMCPGNWTVKGAGHEWGGGGAGGAALMALPDSRVKLFNRQAKLVNELTGEPMAGVPYKAVSPEGDVQYGSTDENGLTMLVGTVSSQNVEFHWGVTPTGKETI</sequence>
<dbReference type="InterPro" id="IPR018769">
    <property type="entry name" value="VgrG2_DUF2345"/>
</dbReference>
<evidence type="ECO:0000256" key="1">
    <source>
        <dbReference type="ARBA" id="ARBA00005558"/>
    </source>
</evidence>
<feature type="domain" description="Putative type VI secretion system Rhs element associated Vgr" evidence="5">
    <location>
        <begin position="571"/>
        <end position="690"/>
    </location>
</feature>
<feature type="domain" description="Gp5/Type VI secretion system Vgr protein OB-fold" evidence="3">
    <location>
        <begin position="494"/>
        <end position="542"/>
    </location>
</feature>
<dbReference type="Pfam" id="PF13296">
    <property type="entry name" value="T6SS_Vgr"/>
    <property type="match status" value="1"/>
</dbReference>
<evidence type="ECO:0000313" key="6">
    <source>
        <dbReference type="EMBL" id="TBO31110.1"/>
    </source>
</evidence>
<protein>
    <submittedName>
        <fullName evidence="6">Type VI secretion system tip protein VgrG</fullName>
    </submittedName>
</protein>
<evidence type="ECO:0000256" key="2">
    <source>
        <dbReference type="SAM" id="MobiDB-lite"/>
    </source>
</evidence>
<dbReference type="AlphaFoldDB" id="A0A4Q9GYP1"/>
<dbReference type="Gene3D" id="3.55.50.10">
    <property type="entry name" value="Baseplate protein-like domains"/>
    <property type="match status" value="1"/>
</dbReference>
<dbReference type="InterPro" id="IPR037026">
    <property type="entry name" value="Vgr_OB-fold_dom_sf"/>
</dbReference>
<dbReference type="Gene3D" id="4.10.220.110">
    <property type="match status" value="1"/>
</dbReference>
<feature type="region of interest" description="Disordered" evidence="2">
    <location>
        <begin position="685"/>
        <end position="739"/>
    </location>
</feature>
<dbReference type="InterPro" id="IPR028244">
    <property type="entry name" value="T6SS_Rhs_Vgr_dom"/>
</dbReference>
<dbReference type="InterPro" id="IPR006531">
    <property type="entry name" value="Gp5/Vgr_OB"/>
</dbReference>